<evidence type="ECO:0000259" key="7">
    <source>
        <dbReference type="Pfam" id="PF25967"/>
    </source>
</evidence>
<dbReference type="Pfam" id="PF25944">
    <property type="entry name" value="Beta-barrel_RND"/>
    <property type="match status" value="1"/>
</dbReference>
<dbReference type="SUPFAM" id="SSF111369">
    <property type="entry name" value="HlyD-like secretion proteins"/>
    <property type="match status" value="1"/>
</dbReference>
<sequence length="428" mass="44995">MMMIVCFPAGLRIAVLRLIRRPRAALPSCLAVLLLLPILAACEEGNANKPEGGAPPPTPVSVIEVAPEALPIVNELPGRIAPTRIAEVRPRVSGIVVERVFQQGSSVQEGDPLYRIDPEPFRLQVQRAEATLQRAEASAQQARQQADRQKELRNRKVASAQRYDDAIATLAQANADVALAKASLAAAKLDLEYAVVKAPISGRIGRAAVTEGALVVANAVLPLAVIRQLDPVYADITQSANELLQLRRAVESGAVAGAATPEGRADSMPAQLLFDDGTPYDIDGRLLFSEATVDSSTGQIVLRGEFPNPKGELLPGMYVRVRLVQGTQNNALAVPKQAVQRDLGGNAQVYVVDGDGKAAVRRVTAGRVVGESWVIDEGLSAGDRVIVEGFQKIRPGAPVTPEPWKPGSVGQAGAEDAGTAAAAGGKAG</sequence>
<dbReference type="Pfam" id="PF25917">
    <property type="entry name" value="BSH_RND"/>
    <property type="match status" value="1"/>
</dbReference>
<feature type="domain" description="Multidrug resistance protein MdtA-like barrel-sandwich hybrid" evidence="5">
    <location>
        <begin position="84"/>
        <end position="226"/>
    </location>
</feature>
<feature type="domain" description="Multidrug resistance protein MdtA-like alpha-helical hairpin" evidence="4">
    <location>
        <begin position="125"/>
        <end position="194"/>
    </location>
</feature>
<name>A0ABV7L321_9PROT</name>
<comment type="subcellular location">
    <subcellularLocation>
        <location evidence="1">Cell envelope</location>
    </subcellularLocation>
</comment>
<dbReference type="EMBL" id="JBHRTR010000028">
    <property type="protein sequence ID" value="MFC3228677.1"/>
    <property type="molecule type" value="Genomic_DNA"/>
</dbReference>
<evidence type="ECO:0000259" key="5">
    <source>
        <dbReference type="Pfam" id="PF25917"/>
    </source>
</evidence>
<gene>
    <name evidence="8" type="ORF">ACFOGJ_15645</name>
</gene>
<organism evidence="8 9">
    <name type="scientific">Marinibaculum pumilum</name>
    <dbReference type="NCBI Taxonomy" id="1766165"/>
    <lineage>
        <taxon>Bacteria</taxon>
        <taxon>Pseudomonadati</taxon>
        <taxon>Pseudomonadota</taxon>
        <taxon>Alphaproteobacteria</taxon>
        <taxon>Rhodospirillales</taxon>
        <taxon>Rhodospirillaceae</taxon>
        <taxon>Marinibaculum</taxon>
    </lineage>
</organism>
<reference evidence="9" key="1">
    <citation type="journal article" date="2019" name="Int. J. Syst. Evol. Microbiol.">
        <title>The Global Catalogue of Microorganisms (GCM) 10K type strain sequencing project: providing services to taxonomists for standard genome sequencing and annotation.</title>
        <authorList>
            <consortium name="The Broad Institute Genomics Platform"/>
            <consortium name="The Broad Institute Genome Sequencing Center for Infectious Disease"/>
            <person name="Wu L."/>
            <person name="Ma J."/>
        </authorList>
    </citation>
    <scope>NUCLEOTIDE SEQUENCE [LARGE SCALE GENOMIC DNA]</scope>
    <source>
        <strain evidence="9">KCTC 42964</strain>
    </source>
</reference>
<feature type="compositionally biased region" description="Basic and acidic residues" evidence="3">
    <location>
        <begin position="145"/>
        <end position="154"/>
    </location>
</feature>
<accession>A0ABV7L321</accession>
<feature type="domain" description="Multidrug resistance protein MdtA-like C-terminal permuted SH3" evidence="7">
    <location>
        <begin position="330"/>
        <end position="392"/>
    </location>
</feature>
<protein>
    <submittedName>
        <fullName evidence="8">Efflux RND transporter periplasmic adaptor subunit</fullName>
    </submittedName>
</protein>
<dbReference type="Gene3D" id="2.40.420.20">
    <property type="match status" value="1"/>
</dbReference>
<evidence type="ECO:0000256" key="3">
    <source>
        <dbReference type="SAM" id="MobiDB-lite"/>
    </source>
</evidence>
<dbReference type="InterPro" id="IPR058624">
    <property type="entry name" value="MdtA-like_HH"/>
</dbReference>
<dbReference type="Gene3D" id="2.40.50.100">
    <property type="match status" value="1"/>
</dbReference>
<evidence type="ECO:0000256" key="1">
    <source>
        <dbReference type="ARBA" id="ARBA00004196"/>
    </source>
</evidence>
<dbReference type="Gene3D" id="2.40.30.170">
    <property type="match status" value="1"/>
</dbReference>
<comment type="caution">
    <text evidence="8">The sequence shown here is derived from an EMBL/GenBank/DDBJ whole genome shotgun (WGS) entry which is preliminary data.</text>
</comment>
<comment type="similarity">
    <text evidence="2">Belongs to the membrane fusion protein (MFP) (TC 8.A.1) family.</text>
</comment>
<dbReference type="PANTHER" id="PTHR30158">
    <property type="entry name" value="ACRA/E-RELATED COMPONENT OF DRUG EFFLUX TRANSPORTER"/>
    <property type="match status" value="1"/>
</dbReference>
<dbReference type="Gene3D" id="1.10.287.470">
    <property type="entry name" value="Helix hairpin bin"/>
    <property type="match status" value="1"/>
</dbReference>
<feature type="domain" description="Multidrug resistance protein MdtA-like beta-barrel" evidence="6">
    <location>
        <begin position="231"/>
        <end position="325"/>
    </location>
</feature>
<evidence type="ECO:0000256" key="2">
    <source>
        <dbReference type="ARBA" id="ARBA00009477"/>
    </source>
</evidence>
<evidence type="ECO:0000259" key="6">
    <source>
        <dbReference type="Pfam" id="PF25944"/>
    </source>
</evidence>
<evidence type="ECO:0000313" key="8">
    <source>
        <dbReference type="EMBL" id="MFC3228677.1"/>
    </source>
</evidence>
<dbReference type="InterPro" id="IPR006143">
    <property type="entry name" value="RND_pump_MFP"/>
</dbReference>
<dbReference type="InterPro" id="IPR058625">
    <property type="entry name" value="MdtA-like_BSH"/>
</dbReference>
<dbReference type="PANTHER" id="PTHR30158:SF3">
    <property type="entry name" value="MULTIDRUG EFFLUX PUMP SUBUNIT ACRA-RELATED"/>
    <property type="match status" value="1"/>
</dbReference>
<dbReference type="Proteomes" id="UP001595528">
    <property type="component" value="Unassembled WGS sequence"/>
</dbReference>
<dbReference type="InterPro" id="IPR058626">
    <property type="entry name" value="MdtA-like_b-barrel"/>
</dbReference>
<dbReference type="NCBIfam" id="TIGR01730">
    <property type="entry name" value="RND_mfp"/>
    <property type="match status" value="1"/>
</dbReference>
<proteinExistence type="inferred from homology"/>
<evidence type="ECO:0000259" key="4">
    <source>
        <dbReference type="Pfam" id="PF25876"/>
    </source>
</evidence>
<dbReference type="RefSeq" id="WP_379902549.1">
    <property type="nucleotide sequence ID" value="NZ_JBHRTR010000028.1"/>
</dbReference>
<dbReference type="Pfam" id="PF25967">
    <property type="entry name" value="RND-MFP_C"/>
    <property type="match status" value="1"/>
</dbReference>
<feature type="region of interest" description="Disordered" evidence="3">
    <location>
        <begin position="136"/>
        <end position="155"/>
    </location>
</feature>
<evidence type="ECO:0000313" key="9">
    <source>
        <dbReference type="Proteomes" id="UP001595528"/>
    </source>
</evidence>
<dbReference type="InterPro" id="IPR058627">
    <property type="entry name" value="MdtA-like_C"/>
</dbReference>
<keyword evidence="9" id="KW-1185">Reference proteome</keyword>
<feature type="region of interest" description="Disordered" evidence="3">
    <location>
        <begin position="396"/>
        <end position="428"/>
    </location>
</feature>
<dbReference type="Pfam" id="PF25876">
    <property type="entry name" value="HH_MFP_RND"/>
    <property type="match status" value="1"/>
</dbReference>
<feature type="compositionally biased region" description="Low complexity" evidence="3">
    <location>
        <begin position="411"/>
        <end position="428"/>
    </location>
</feature>